<dbReference type="InterPro" id="IPR029145">
    <property type="entry name" value="NBAS_N"/>
</dbReference>
<evidence type="ECO:0000256" key="5">
    <source>
        <dbReference type="SAM" id="MobiDB-lite"/>
    </source>
</evidence>
<feature type="region of interest" description="Disordered" evidence="5">
    <location>
        <begin position="862"/>
        <end position="882"/>
    </location>
</feature>
<dbReference type="GO" id="GO:0000149">
    <property type="term" value="F:SNARE binding"/>
    <property type="evidence" value="ECO:0007669"/>
    <property type="project" value="TreeGrafter"/>
</dbReference>
<sequence length="1773" mass="199074">MEKHRHLYDIDTVALWTPNDSVAPPSSTTADGSSASPYADAQDAASSTANAPMQLDALEKQTKRRIAYWKQWFLRQIAANISPLFLTTTVPSGLASTVSSIKSSWQISLSPDTQLLAVNQEDKIEFRPLHSAYQLVQAAYVSPPGTPKDLYPKWRRIAWSLDSRLVARSFSDGTIEIIDARKGSLIGCIVPMAATGGAGDDGNNGNNGNSNSSNSSSPTATAGHRSHSESLYAEPVCYLGFVDLKDALKKGKQVVKTPRREHEGHTYAYELIAITYDGMLRSYLFNTPEAMDGSDADHANSPTSPTSPTSPRSSKLQHRRSLLAAQSLLQPRKTVWPREGFSDPGFFVAYHTFSLKRWLRTVACASIDLAHGVLIVGGAHYKHNSKSSDQVQDPLVFLSIEVEAPFYKKFNADGTTETTVDQILNSSSADPATTKYPPPIAYAAQTIRKLFERDNDLRSHSVHTVIAHETHGVLSLDSSGVLTSWRVSRTGGGLKQQSWDKEHLNYFARGKEYVDFSFQQFQERVQEFHANGTIAEGLIGLDNGRCVSMRFWTKDAILLGYENGVMIVLQIPELINILGDEPRVFASCLEFTNAGFEEHDEKVFVIEEITRMVRARVVGDRWILLSDQEDKALGEPTEQEISQMMGNENIFYRMVGQVSKYFEGSGEDPRRPKRQKLILVPKRTLCLYRMLRVPPVQLVYRKLESHDFASALSIATTYDLDTDVVHQYQWQQVTRITDAVIANHLGMIKDREWVLSSCLDFISDDLDGVQLLLEYGLEQTDNLMDDIMQRNQLSVDLKLAWVRAASSGQPLPDKASQELSGVQLTEREVLWCKYRWYFIKYLNRLSTYKELIAAEKAMRKQEEERTNKTKRSPKHSAPDPLDPLALEVEEPVEAHIPPIPWLSGNYSTFRDVDLSGQACAFASSRFIQGVSILFTRHLREVWPWRLAILDHIPETCAVDLYASLLPQVDGMSKPNVERDWRTNHPWRDRDWVEIPEFRSLVFGSADHEMDAYMEQQALTIEERKAAYGGAEAAKLDMAAVMTEVEEILPSPERFPATSERLSRWYVGRALSIDSNAGLLQESQKLIQRGIDGGVQGLTTIAEDLSILCRLLYNDHGRALRSPEAQAIWNNLVVDLSLREFSALNPAEVVSICLRASEQATIVGDIWRLVVPYLKVILPARWHREPHQFPKGQGLISGLDPENPMSYLYAYLLQQSVEHLPWVAEVVEASIPTSPAEQRIISNDMDLSWLTMACMYGCASIDQWEAMSRMIVCLPLFEHAQSIDPSQDKERRAALRRDIFIPLHSPESALSSSSSSLSSMDASRPVLYQQVSPLRMYPAFMKYAPDADHLQHALDTLEQHLTAAETLARYELPVRLSWFLENADHGAHQLQMVIKMARRASGGVETMGERFESEDEWMLLLEDLIRLRSGEEGQGVLGLVSEQDIYREFLGGVLSCGKFKLAKSVLFPLGQLPPLRLATAEKLVIDSSIEFYNNATSGNMNYGYLKMANDCLHVLPDTTNIKRELDLIEATHVLLSDYDLTTDAGAGLLPLQVRKTENRLLLVQRLLQLRKHAYRDQVGMLELAMKLTGNNVKERKQVEMKIIPMMIEAALKDRNARAASGLADRLMDLLKMTGSLDNIIKARGSAGASPRVRRPSDDDDDADDGDDPEGMEMEMEEEEGLEDEEKRSQGKGGDDVERVGTSGRTRRKRFLRLPPHLKDLANERRPWETFLQLAQSGFGIEPEKRQALVGYALASCPTDKIESVLEVQRSLVDA</sequence>
<organism evidence="8 9">
    <name type="scientific">Actinomortierella ambigua</name>
    <dbReference type="NCBI Taxonomy" id="1343610"/>
    <lineage>
        <taxon>Eukaryota</taxon>
        <taxon>Fungi</taxon>
        <taxon>Fungi incertae sedis</taxon>
        <taxon>Mucoromycota</taxon>
        <taxon>Mortierellomycotina</taxon>
        <taxon>Mortierellomycetes</taxon>
        <taxon>Mortierellales</taxon>
        <taxon>Mortierellaceae</taxon>
        <taxon>Actinomortierella</taxon>
    </lineage>
</organism>
<dbReference type="Pfam" id="PF15492">
    <property type="entry name" value="Nbas_N"/>
    <property type="match status" value="1"/>
</dbReference>
<dbReference type="GO" id="GO:0006890">
    <property type="term" value="P:retrograde vesicle-mediated transport, Golgi to endoplasmic reticulum"/>
    <property type="evidence" value="ECO:0007669"/>
    <property type="project" value="InterPro"/>
</dbReference>
<keyword evidence="2" id="KW-0813">Transport</keyword>
<feature type="compositionally biased region" description="Low complexity" evidence="5">
    <location>
        <begin position="203"/>
        <end position="223"/>
    </location>
</feature>
<evidence type="ECO:0000259" key="7">
    <source>
        <dbReference type="Pfam" id="PF15492"/>
    </source>
</evidence>
<keyword evidence="4" id="KW-0653">Protein transport</keyword>
<dbReference type="InterPro" id="IPR013244">
    <property type="entry name" value="Sec39_domain"/>
</dbReference>
<evidence type="ECO:0000256" key="2">
    <source>
        <dbReference type="ARBA" id="ARBA00022448"/>
    </source>
</evidence>
<comment type="subcellular location">
    <subcellularLocation>
        <location evidence="1">Endoplasmic reticulum</location>
    </subcellularLocation>
</comment>
<feature type="compositionally biased region" description="Acidic residues" evidence="5">
    <location>
        <begin position="1656"/>
        <end position="1682"/>
    </location>
</feature>
<evidence type="ECO:0000256" key="3">
    <source>
        <dbReference type="ARBA" id="ARBA00022824"/>
    </source>
</evidence>
<feature type="compositionally biased region" description="Low complexity" evidence="5">
    <location>
        <begin position="301"/>
        <end position="314"/>
    </location>
</feature>
<protein>
    <submittedName>
        <fullName evidence="8">Uncharacterized protein</fullName>
    </submittedName>
</protein>
<dbReference type="Proteomes" id="UP000807716">
    <property type="component" value="Unassembled WGS sequence"/>
</dbReference>
<dbReference type="GO" id="GO:0070939">
    <property type="term" value="C:Dsl1/NZR complex"/>
    <property type="evidence" value="ECO:0007669"/>
    <property type="project" value="TreeGrafter"/>
</dbReference>
<keyword evidence="3" id="KW-0256">Endoplasmic reticulum</keyword>
<evidence type="ECO:0000256" key="1">
    <source>
        <dbReference type="ARBA" id="ARBA00004240"/>
    </source>
</evidence>
<feature type="region of interest" description="Disordered" evidence="5">
    <location>
        <begin position="19"/>
        <end position="46"/>
    </location>
</feature>
<feature type="compositionally biased region" description="Basic and acidic residues" evidence="5">
    <location>
        <begin position="1683"/>
        <end position="1697"/>
    </location>
</feature>
<evidence type="ECO:0000259" key="6">
    <source>
        <dbReference type="Pfam" id="PF08314"/>
    </source>
</evidence>
<dbReference type="PANTHER" id="PTHR15922">
    <property type="entry name" value="NEUROBLASTOMA-AMPLIFIED SEQUENCE"/>
    <property type="match status" value="1"/>
</dbReference>
<name>A0A9P6U1S7_9FUNG</name>
<gene>
    <name evidence="8" type="ORF">DFQ27_006225</name>
</gene>
<feature type="domain" description="Sec39" evidence="6">
    <location>
        <begin position="918"/>
        <end position="1613"/>
    </location>
</feature>
<comment type="caution">
    <text evidence="8">The sequence shown here is derived from an EMBL/GenBank/DDBJ whole genome shotgun (WGS) entry which is preliminary data.</text>
</comment>
<evidence type="ECO:0000256" key="4">
    <source>
        <dbReference type="ARBA" id="ARBA00022927"/>
    </source>
</evidence>
<feature type="domain" description="Neuroblastoma-amplified sequence N-terminal" evidence="7">
    <location>
        <begin position="105"/>
        <end position="192"/>
    </location>
</feature>
<evidence type="ECO:0000313" key="9">
    <source>
        <dbReference type="Proteomes" id="UP000807716"/>
    </source>
</evidence>
<reference evidence="8" key="1">
    <citation type="journal article" date="2020" name="Fungal Divers.">
        <title>Resolving the Mortierellaceae phylogeny through synthesis of multi-gene phylogenetics and phylogenomics.</title>
        <authorList>
            <person name="Vandepol N."/>
            <person name="Liber J."/>
            <person name="Desiro A."/>
            <person name="Na H."/>
            <person name="Kennedy M."/>
            <person name="Barry K."/>
            <person name="Grigoriev I.V."/>
            <person name="Miller A.N."/>
            <person name="O'Donnell K."/>
            <person name="Stajich J.E."/>
            <person name="Bonito G."/>
        </authorList>
    </citation>
    <scope>NUCLEOTIDE SEQUENCE</scope>
    <source>
        <strain evidence="8">BC1065</strain>
    </source>
</reference>
<dbReference type="EMBL" id="JAAAJB010000458">
    <property type="protein sequence ID" value="KAG0255496.1"/>
    <property type="molecule type" value="Genomic_DNA"/>
</dbReference>
<feature type="region of interest" description="Disordered" evidence="5">
    <location>
        <begin position="1641"/>
        <end position="1709"/>
    </location>
</feature>
<feature type="compositionally biased region" description="Polar residues" evidence="5">
    <location>
        <begin position="19"/>
        <end position="36"/>
    </location>
</feature>
<dbReference type="Pfam" id="PF08314">
    <property type="entry name" value="Sec39"/>
    <property type="match status" value="1"/>
</dbReference>
<feature type="region of interest" description="Disordered" evidence="5">
    <location>
        <begin position="199"/>
        <end position="226"/>
    </location>
</feature>
<feature type="region of interest" description="Disordered" evidence="5">
    <location>
        <begin position="291"/>
        <end position="317"/>
    </location>
</feature>
<dbReference type="GO" id="GO:0015031">
    <property type="term" value="P:protein transport"/>
    <property type="evidence" value="ECO:0007669"/>
    <property type="project" value="UniProtKB-KW"/>
</dbReference>
<proteinExistence type="predicted"/>
<dbReference type="PANTHER" id="PTHR15922:SF2">
    <property type="entry name" value="NBAS SUBUNIT OF NRZ TETHERING COMPLEX"/>
    <property type="match status" value="1"/>
</dbReference>
<dbReference type="OrthoDB" id="27490at2759"/>
<keyword evidence="9" id="KW-1185">Reference proteome</keyword>
<evidence type="ECO:0000313" key="8">
    <source>
        <dbReference type="EMBL" id="KAG0255496.1"/>
    </source>
</evidence>
<accession>A0A9P6U1S7</accession>